<keyword evidence="1" id="KW-0812">Transmembrane</keyword>
<evidence type="ECO:0000313" key="3">
    <source>
        <dbReference type="Proteomes" id="UP001142462"/>
    </source>
</evidence>
<feature type="transmembrane region" description="Helical" evidence="1">
    <location>
        <begin position="53"/>
        <end position="71"/>
    </location>
</feature>
<accession>A0A9W6H436</accession>
<protein>
    <submittedName>
        <fullName evidence="2">Uncharacterized protein</fullName>
    </submittedName>
</protein>
<reference evidence="2" key="1">
    <citation type="journal article" date="2014" name="Int. J. Syst. Evol. Microbiol.">
        <title>Complete genome sequence of Corynebacterium casei LMG S-19264T (=DSM 44701T), isolated from a smear-ripened cheese.</title>
        <authorList>
            <consortium name="US DOE Joint Genome Institute (JGI-PGF)"/>
            <person name="Walter F."/>
            <person name="Albersmeier A."/>
            <person name="Kalinowski J."/>
            <person name="Ruckert C."/>
        </authorList>
    </citation>
    <scope>NUCLEOTIDE SEQUENCE</scope>
    <source>
        <strain evidence="2">VKM Ac-1020</strain>
    </source>
</reference>
<dbReference type="Proteomes" id="UP001142462">
    <property type="component" value="Unassembled WGS sequence"/>
</dbReference>
<dbReference type="InterPro" id="IPR049713">
    <property type="entry name" value="Pr6Pr-like"/>
</dbReference>
<comment type="caution">
    <text evidence="2">The sequence shown here is derived from an EMBL/GenBank/DDBJ whole genome shotgun (WGS) entry which is preliminary data.</text>
</comment>
<keyword evidence="1" id="KW-1133">Transmembrane helix</keyword>
<gene>
    <name evidence="2" type="ORF">GCM10017576_23670</name>
</gene>
<dbReference type="AlphaFoldDB" id="A0A9W6H436"/>
<dbReference type="NCBIfam" id="NF038065">
    <property type="entry name" value="Pr6Pr"/>
    <property type="match status" value="1"/>
</dbReference>
<name>A0A9W6H436_9MICO</name>
<dbReference type="RefSeq" id="WP_271173926.1">
    <property type="nucleotide sequence ID" value="NZ_BSEJ01000011.1"/>
</dbReference>
<proteinExistence type="predicted"/>
<keyword evidence="3" id="KW-1185">Reference proteome</keyword>
<keyword evidence="1" id="KW-0472">Membrane</keyword>
<sequence>MPTAPAAFCVQAGPIRRETREPRTCPLHIVFPALALVDWLVAPDRPRLSWRELWVVFPYPVLWLAVVLVRGAVDGWVPYGFLLPERGAGSLVAHVVGLLVALTAAGALVWGMSRIPRGTDSGARRAG</sequence>
<organism evidence="2 3">
    <name type="scientific">Microbacterium barkeri</name>
    <dbReference type="NCBI Taxonomy" id="33917"/>
    <lineage>
        <taxon>Bacteria</taxon>
        <taxon>Bacillati</taxon>
        <taxon>Actinomycetota</taxon>
        <taxon>Actinomycetes</taxon>
        <taxon>Micrococcales</taxon>
        <taxon>Microbacteriaceae</taxon>
        <taxon>Microbacterium</taxon>
    </lineage>
</organism>
<reference evidence="2" key="2">
    <citation type="submission" date="2023-01" db="EMBL/GenBank/DDBJ databases">
        <authorList>
            <person name="Sun Q."/>
            <person name="Evtushenko L."/>
        </authorList>
    </citation>
    <scope>NUCLEOTIDE SEQUENCE</scope>
    <source>
        <strain evidence="2">VKM Ac-1020</strain>
    </source>
</reference>
<evidence type="ECO:0000256" key="1">
    <source>
        <dbReference type="SAM" id="Phobius"/>
    </source>
</evidence>
<dbReference type="EMBL" id="BSEJ01000011">
    <property type="protein sequence ID" value="GLJ62237.1"/>
    <property type="molecule type" value="Genomic_DNA"/>
</dbReference>
<evidence type="ECO:0000313" key="2">
    <source>
        <dbReference type="EMBL" id="GLJ62237.1"/>
    </source>
</evidence>
<feature type="transmembrane region" description="Helical" evidence="1">
    <location>
        <begin position="91"/>
        <end position="111"/>
    </location>
</feature>